<keyword evidence="4" id="KW-0067">ATP-binding</keyword>
<evidence type="ECO:0000259" key="9">
    <source>
        <dbReference type="SMART" id="SM00831"/>
    </source>
</evidence>
<reference evidence="10" key="1">
    <citation type="submission" date="2020-10" db="EMBL/GenBank/DDBJ databases">
        <authorList>
            <person name="Gilroy R."/>
        </authorList>
    </citation>
    <scope>NUCLEOTIDE SEQUENCE</scope>
    <source>
        <strain evidence="10">CHK121-14286</strain>
    </source>
</reference>
<dbReference type="SUPFAM" id="SSF56784">
    <property type="entry name" value="HAD-like"/>
    <property type="match status" value="1"/>
</dbReference>
<accession>A0A9D1E490</accession>
<dbReference type="InterPro" id="IPR036412">
    <property type="entry name" value="HAD-like_sf"/>
</dbReference>
<dbReference type="EMBL" id="DVHL01000036">
    <property type="protein sequence ID" value="HIR66093.1"/>
    <property type="molecule type" value="Genomic_DNA"/>
</dbReference>
<feature type="transmembrane region" description="Helical" evidence="8">
    <location>
        <begin position="719"/>
        <end position="737"/>
    </location>
</feature>
<evidence type="ECO:0000256" key="7">
    <source>
        <dbReference type="ARBA" id="ARBA00023136"/>
    </source>
</evidence>
<sequence length="842" mass="90634">MTQPQMDYKRGLSSAEASQRLAKQGKNVTTGGKKSSFVKKFFSQFGDLMIIILLVAAALSFGLALYSGEKADMLEPVIIVAIVLANAFLGAFQEYRAEKSLDALKKLTSPKTKVVRDGNVILLDSENVVVDDVCVFEAGDVVTADCKLLNCESFFVNQSALTGESTPVEKRQSSSHGKRSDTIYSGSFVTNGRCTAQVTATGSNTELGKIADFLADSKAVLTPLQQKLKQLSKVIGIVCLSVCFVVLVVGFVKGVRAMKPGDTLTAVFVNIFLTSVSLAVAAIPEGLPAVVTVVLAKGIEKMAAKNAVVKRLTAVEALGSATVICSDKTGTLTQNKMSLVGMYDGKSYRRAAQIPQEDANFQAFCWCCDVVKNDEGWLGDPTEVAVASLMQKPNFALRLFEIPFDSNRKLMTVVVKHNNRYFAVTKGSFDAMKNACNYDVFQKHYNVYAKKGLRVLALSVKEVRHDFSKSLALENSLNITALFTLADPPRKEVFRAVEMCKSAGIRPVMITGDSLLTAQEIAKNLGILQQGDMAVDGETLQSWSDSQLARNVGKIAVYARVTPSDKLRIVNAWKSVNAVVAMTGDGVNDAPALKNADIGCAMGSGTEVAKDASDIILADDNFATIVDAVSLGRSVYQNIKKAVTYLLTCNIGEVLSVFVALLIWDVSPLSAMQLLWINLVTDGLPGLALGIYKQEDDVMKIPPKKAGETFFSGGGGRRIVLGGILFALSTLVGYAVGNSVDSASASTMAYLILSLSQLIFVLEIRSRHSIFRGGITAFMAVSFAVSVVMVFAVALVPALQGLFGLTQLPWQMYLAALALSTLPSLARECYHLFYFLKKKAVK</sequence>
<dbReference type="InterPro" id="IPR044492">
    <property type="entry name" value="P_typ_ATPase_HD_dom"/>
</dbReference>
<feature type="domain" description="Cation-transporting P-type ATPase N-terminal" evidence="9">
    <location>
        <begin position="2"/>
        <end position="65"/>
    </location>
</feature>
<dbReference type="InterPro" id="IPR008250">
    <property type="entry name" value="ATPase_P-typ_transduc_dom_A_sf"/>
</dbReference>
<evidence type="ECO:0000256" key="3">
    <source>
        <dbReference type="ARBA" id="ARBA00022741"/>
    </source>
</evidence>
<dbReference type="SFLD" id="SFLDG00002">
    <property type="entry name" value="C1.7:_P-type_atpase_like"/>
    <property type="match status" value="1"/>
</dbReference>
<evidence type="ECO:0000313" key="10">
    <source>
        <dbReference type="EMBL" id="HIR66093.1"/>
    </source>
</evidence>
<dbReference type="InterPro" id="IPR001757">
    <property type="entry name" value="P_typ_ATPase"/>
</dbReference>
<dbReference type="InterPro" id="IPR018303">
    <property type="entry name" value="ATPase_P-typ_P_site"/>
</dbReference>
<keyword evidence="5" id="KW-1278">Translocase</keyword>
<evidence type="ECO:0000313" key="11">
    <source>
        <dbReference type="Proteomes" id="UP000824200"/>
    </source>
</evidence>
<dbReference type="Gene3D" id="1.20.1110.10">
    <property type="entry name" value="Calcium-transporting ATPase, transmembrane domain"/>
    <property type="match status" value="1"/>
</dbReference>
<dbReference type="PANTHER" id="PTHR42861">
    <property type="entry name" value="CALCIUM-TRANSPORTING ATPASE"/>
    <property type="match status" value="1"/>
</dbReference>
<dbReference type="Gene3D" id="3.40.1110.10">
    <property type="entry name" value="Calcium-transporting ATPase, cytoplasmic domain N"/>
    <property type="match status" value="1"/>
</dbReference>
<dbReference type="Gene3D" id="2.70.150.10">
    <property type="entry name" value="Calcium-transporting ATPase, cytoplasmic transduction domain A"/>
    <property type="match status" value="1"/>
</dbReference>
<evidence type="ECO:0000256" key="4">
    <source>
        <dbReference type="ARBA" id="ARBA00022840"/>
    </source>
</evidence>
<evidence type="ECO:0000256" key="8">
    <source>
        <dbReference type="SAM" id="Phobius"/>
    </source>
</evidence>
<dbReference type="GO" id="GO:0016020">
    <property type="term" value="C:membrane"/>
    <property type="evidence" value="ECO:0007669"/>
    <property type="project" value="UniProtKB-SubCell"/>
</dbReference>
<dbReference type="SUPFAM" id="SSF81660">
    <property type="entry name" value="Metal cation-transporting ATPase, ATP-binding domain N"/>
    <property type="match status" value="1"/>
</dbReference>
<dbReference type="InterPro" id="IPR023299">
    <property type="entry name" value="ATPase_P-typ_cyto_dom_N"/>
</dbReference>
<dbReference type="InterPro" id="IPR004014">
    <property type="entry name" value="ATPase_P-typ_cation-transptr_N"/>
</dbReference>
<organism evidence="10 11">
    <name type="scientific">Candidatus Fimimonas gallinarum</name>
    <dbReference type="NCBI Taxonomy" id="2840821"/>
    <lineage>
        <taxon>Bacteria</taxon>
        <taxon>Pseudomonadati</taxon>
        <taxon>Myxococcota</taxon>
        <taxon>Myxococcia</taxon>
        <taxon>Myxococcales</taxon>
        <taxon>Cystobacterineae</taxon>
        <taxon>Myxococcaceae</taxon>
        <taxon>Myxococcaceae incertae sedis</taxon>
        <taxon>Candidatus Fimimonas</taxon>
    </lineage>
</organism>
<evidence type="ECO:0000256" key="2">
    <source>
        <dbReference type="ARBA" id="ARBA00022692"/>
    </source>
</evidence>
<comment type="subcellular location">
    <subcellularLocation>
        <location evidence="1">Membrane</location>
        <topology evidence="1">Multi-pass membrane protein</topology>
    </subcellularLocation>
</comment>
<dbReference type="SMART" id="SM00831">
    <property type="entry name" value="Cation_ATPase_N"/>
    <property type="match status" value="1"/>
</dbReference>
<dbReference type="SUPFAM" id="SSF81653">
    <property type="entry name" value="Calcium ATPase, transduction domain A"/>
    <property type="match status" value="1"/>
</dbReference>
<dbReference type="Pfam" id="PF00122">
    <property type="entry name" value="E1-E2_ATPase"/>
    <property type="match status" value="1"/>
</dbReference>
<feature type="transmembrane region" description="Helical" evidence="8">
    <location>
        <begin position="670"/>
        <end position="692"/>
    </location>
</feature>
<name>A0A9D1E490_9BACT</name>
<feature type="transmembrane region" description="Helical" evidence="8">
    <location>
        <begin position="48"/>
        <end position="67"/>
    </location>
</feature>
<feature type="transmembrane region" description="Helical" evidence="8">
    <location>
        <begin position="272"/>
        <end position="296"/>
    </location>
</feature>
<reference evidence="10" key="2">
    <citation type="journal article" date="2021" name="PeerJ">
        <title>Extensive microbial diversity within the chicken gut microbiome revealed by metagenomics and culture.</title>
        <authorList>
            <person name="Gilroy R."/>
            <person name="Ravi A."/>
            <person name="Getino M."/>
            <person name="Pursley I."/>
            <person name="Horton D.L."/>
            <person name="Alikhan N.F."/>
            <person name="Baker D."/>
            <person name="Gharbi K."/>
            <person name="Hall N."/>
            <person name="Watson M."/>
            <person name="Adriaenssens E.M."/>
            <person name="Foster-Nyarko E."/>
            <person name="Jarju S."/>
            <person name="Secka A."/>
            <person name="Antonio M."/>
            <person name="Oren A."/>
            <person name="Chaudhuri R.R."/>
            <person name="La Ragione R."/>
            <person name="Hildebrand F."/>
            <person name="Pallen M.J."/>
        </authorList>
    </citation>
    <scope>NUCLEOTIDE SEQUENCE</scope>
    <source>
        <strain evidence="10">CHK121-14286</strain>
    </source>
</reference>
<dbReference type="AlphaFoldDB" id="A0A9D1E490"/>
<dbReference type="Gene3D" id="3.40.50.1000">
    <property type="entry name" value="HAD superfamily/HAD-like"/>
    <property type="match status" value="1"/>
</dbReference>
<dbReference type="SUPFAM" id="SSF81665">
    <property type="entry name" value="Calcium ATPase, transmembrane domain M"/>
    <property type="match status" value="1"/>
</dbReference>
<dbReference type="GO" id="GO:0016887">
    <property type="term" value="F:ATP hydrolysis activity"/>
    <property type="evidence" value="ECO:0007669"/>
    <property type="project" value="InterPro"/>
</dbReference>
<dbReference type="InterPro" id="IPR023214">
    <property type="entry name" value="HAD_sf"/>
</dbReference>
<feature type="transmembrane region" description="Helical" evidence="8">
    <location>
        <begin position="643"/>
        <end position="664"/>
    </location>
</feature>
<dbReference type="InterPro" id="IPR059000">
    <property type="entry name" value="ATPase_P-type_domA"/>
</dbReference>
<dbReference type="Pfam" id="PF00702">
    <property type="entry name" value="Hydrolase"/>
    <property type="match status" value="1"/>
</dbReference>
<dbReference type="PRINTS" id="PR00119">
    <property type="entry name" value="CATATPASE"/>
</dbReference>
<proteinExistence type="predicted"/>
<keyword evidence="3" id="KW-0547">Nucleotide-binding</keyword>
<dbReference type="InterPro" id="IPR006068">
    <property type="entry name" value="ATPase_P-typ_cation-transptr_C"/>
</dbReference>
<dbReference type="Pfam" id="PF00689">
    <property type="entry name" value="Cation_ATPase_C"/>
    <property type="match status" value="1"/>
</dbReference>
<evidence type="ECO:0000256" key="5">
    <source>
        <dbReference type="ARBA" id="ARBA00022967"/>
    </source>
</evidence>
<dbReference type="InterPro" id="IPR023298">
    <property type="entry name" value="ATPase_P-typ_TM_dom_sf"/>
</dbReference>
<dbReference type="Proteomes" id="UP000824200">
    <property type="component" value="Unassembled WGS sequence"/>
</dbReference>
<gene>
    <name evidence="10" type="ORF">IAC95_04370</name>
</gene>
<keyword evidence="7 8" id="KW-0472">Membrane</keyword>
<dbReference type="GO" id="GO:0005524">
    <property type="term" value="F:ATP binding"/>
    <property type="evidence" value="ECO:0007669"/>
    <property type="project" value="UniProtKB-KW"/>
</dbReference>
<dbReference type="PRINTS" id="PR00120">
    <property type="entry name" value="HATPASE"/>
</dbReference>
<comment type="caution">
    <text evidence="10">The sequence shown here is derived from an EMBL/GenBank/DDBJ whole genome shotgun (WGS) entry which is preliminary data.</text>
</comment>
<feature type="transmembrane region" description="Helical" evidence="8">
    <location>
        <begin position="743"/>
        <end position="762"/>
    </location>
</feature>
<keyword evidence="6 8" id="KW-1133">Transmembrane helix</keyword>
<dbReference type="NCBIfam" id="TIGR01494">
    <property type="entry name" value="ATPase_P-type"/>
    <property type="match status" value="3"/>
</dbReference>
<feature type="transmembrane region" description="Helical" evidence="8">
    <location>
        <begin position="810"/>
        <end position="836"/>
    </location>
</feature>
<dbReference type="Pfam" id="PF00690">
    <property type="entry name" value="Cation_ATPase_N"/>
    <property type="match status" value="1"/>
</dbReference>
<protein>
    <submittedName>
        <fullName evidence="10">Cation-translocating P-type ATPase</fullName>
    </submittedName>
</protein>
<evidence type="ECO:0000256" key="1">
    <source>
        <dbReference type="ARBA" id="ARBA00004141"/>
    </source>
</evidence>
<feature type="transmembrane region" description="Helical" evidence="8">
    <location>
        <begin position="234"/>
        <end position="252"/>
    </location>
</feature>
<dbReference type="SFLD" id="SFLDS00003">
    <property type="entry name" value="Haloacid_Dehalogenase"/>
    <property type="match status" value="1"/>
</dbReference>
<keyword evidence="2 8" id="KW-0812">Transmembrane</keyword>
<dbReference type="SFLD" id="SFLDF00027">
    <property type="entry name" value="p-type_atpase"/>
    <property type="match status" value="1"/>
</dbReference>
<dbReference type="PROSITE" id="PS00154">
    <property type="entry name" value="ATPASE_E1_E2"/>
    <property type="match status" value="1"/>
</dbReference>
<evidence type="ECO:0000256" key="6">
    <source>
        <dbReference type="ARBA" id="ARBA00022989"/>
    </source>
</evidence>
<feature type="transmembrane region" description="Helical" evidence="8">
    <location>
        <begin position="774"/>
        <end position="798"/>
    </location>
</feature>
<dbReference type="FunFam" id="3.40.50.1000:FF:000001">
    <property type="entry name" value="Phospholipid-transporting ATPase IC"/>
    <property type="match status" value="1"/>
</dbReference>
<feature type="transmembrane region" description="Helical" evidence="8">
    <location>
        <begin position="73"/>
        <end position="92"/>
    </location>
</feature>